<dbReference type="Pfam" id="PF20120">
    <property type="entry name" value="DUF6510"/>
    <property type="match status" value="1"/>
</dbReference>
<name>A0ABV9G538_9ACTN</name>
<keyword evidence="2" id="KW-1185">Reference proteome</keyword>
<organism evidence="1 2">
    <name type="scientific">Streptomyces maoxianensis</name>
    <dbReference type="NCBI Taxonomy" id="1459942"/>
    <lineage>
        <taxon>Bacteria</taxon>
        <taxon>Bacillati</taxon>
        <taxon>Actinomycetota</taxon>
        <taxon>Actinomycetes</taxon>
        <taxon>Kitasatosporales</taxon>
        <taxon>Streptomycetaceae</taxon>
        <taxon>Streptomyces</taxon>
    </lineage>
</organism>
<dbReference type="RefSeq" id="WP_215097801.1">
    <property type="nucleotide sequence ID" value="NZ_JBHSFE010000011.1"/>
</dbReference>
<dbReference type="EMBL" id="JBHSFE010000011">
    <property type="protein sequence ID" value="MFC4609062.1"/>
    <property type="molecule type" value="Genomic_DNA"/>
</dbReference>
<sequence length="96" mass="10597">MNAEEDLLSVHPEDVHVDGNAIAGAMSLVLGREATMIVLQCAECGDRHRVAETRVYLRCPGMVVRCPACSACEVLLVDRPHRLQLTLMSIRLMELP</sequence>
<proteinExistence type="predicted"/>
<reference evidence="2" key="1">
    <citation type="journal article" date="2019" name="Int. J. Syst. Evol. Microbiol.">
        <title>The Global Catalogue of Microorganisms (GCM) 10K type strain sequencing project: providing services to taxonomists for standard genome sequencing and annotation.</title>
        <authorList>
            <consortium name="The Broad Institute Genomics Platform"/>
            <consortium name="The Broad Institute Genome Sequencing Center for Infectious Disease"/>
            <person name="Wu L."/>
            <person name="Ma J."/>
        </authorList>
    </citation>
    <scope>NUCLEOTIDE SEQUENCE [LARGE SCALE GENOMIC DNA]</scope>
    <source>
        <strain evidence="2">CGMCC 4.7139</strain>
    </source>
</reference>
<comment type="caution">
    <text evidence="1">The sequence shown here is derived from an EMBL/GenBank/DDBJ whole genome shotgun (WGS) entry which is preliminary data.</text>
</comment>
<protein>
    <submittedName>
        <fullName evidence="1">DUF6510 family protein</fullName>
    </submittedName>
</protein>
<dbReference type="InterPro" id="IPR045423">
    <property type="entry name" value="DUF6510"/>
</dbReference>
<evidence type="ECO:0000313" key="2">
    <source>
        <dbReference type="Proteomes" id="UP001595993"/>
    </source>
</evidence>
<gene>
    <name evidence="1" type="ORF">ACFO9E_14740</name>
</gene>
<accession>A0ABV9G538</accession>
<dbReference type="Proteomes" id="UP001595993">
    <property type="component" value="Unassembled WGS sequence"/>
</dbReference>
<evidence type="ECO:0000313" key="1">
    <source>
        <dbReference type="EMBL" id="MFC4609062.1"/>
    </source>
</evidence>